<dbReference type="InterPro" id="IPR036691">
    <property type="entry name" value="Endo/exonu/phosph_ase_sf"/>
</dbReference>
<dbReference type="KEGG" id="aell:AELL_0551"/>
<keyword evidence="3" id="KW-0378">Hydrolase</keyword>
<gene>
    <name evidence="2" type="ORF">AELL_0551</name>
    <name evidence="3" type="ORF">CP962_03030</name>
</gene>
<dbReference type="EMBL" id="NXIG01000002">
    <property type="protein sequence ID" value="RXI32595.1"/>
    <property type="molecule type" value="Genomic_DNA"/>
</dbReference>
<name>A0A347U5W5_9BACT</name>
<dbReference type="InterPro" id="IPR005135">
    <property type="entry name" value="Endo/exonuclease/phosphatase"/>
</dbReference>
<evidence type="ECO:0000313" key="2">
    <source>
        <dbReference type="EMBL" id="AXX94243.1"/>
    </source>
</evidence>
<dbReference type="AlphaFoldDB" id="A0A347U5W5"/>
<dbReference type="GO" id="GO:0016020">
    <property type="term" value="C:membrane"/>
    <property type="evidence" value="ECO:0007669"/>
    <property type="project" value="GOC"/>
</dbReference>
<dbReference type="GO" id="GO:0006506">
    <property type="term" value="P:GPI anchor biosynthetic process"/>
    <property type="evidence" value="ECO:0007669"/>
    <property type="project" value="TreeGrafter"/>
</dbReference>
<dbReference type="Gene3D" id="3.60.10.10">
    <property type="entry name" value="Endonuclease/exonuclease/phosphatase"/>
    <property type="match status" value="1"/>
</dbReference>
<dbReference type="SUPFAM" id="SSF56219">
    <property type="entry name" value="DNase I-like"/>
    <property type="match status" value="1"/>
</dbReference>
<dbReference type="GO" id="GO:0004519">
    <property type="term" value="F:endonuclease activity"/>
    <property type="evidence" value="ECO:0007669"/>
    <property type="project" value="UniProtKB-KW"/>
</dbReference>
<organism evidence="3 5">
    <name type="scientific">Arcobacter ellisii</name>
    <dbReference type="NCBI Taxonomy" id="913109"/>
    <lineage>
        <taxon>Bacteria</taxon>
        <taxon>Pseudomonadati</taxon>
        <taxon>Campylobacterota</taxon>
        <taxon>Epsilonproteobacteria</taxon>
        <taxon>Campylobacterales</taxon>
        <taxon>Arcobacteraceae</taxon>
        <taxon>Arcobacter</taxon>
    </lineage>
</organism>
<dbReference type="RefSeq" id="WP_118916478.1">
    <property type="nucleotide sequence ID" value="NZ_CP032097.1"/>
</dbReference>
<keyword evidence="3" id="KW-0540">Nuclease</keyword>
<reference evidence="2 4" key="2">
    <citation type="submission" date="2018-08" db="EMBL/GenBank/DDBJ databases">
        <title>Complete genome of the Arcobacter ellisii type strain LMG 26155.</title>
        <authorList>
            <person name="Miller W.G."/>
            <person name="Yee E."/>
            <person name="Bono J.L."/>
        </authorList>
    </citation>
    <scope>NUCLEOTIDE SEQUENCE [LARGE SCALE GENOMIC DNA]</scope>
    <source>
        <strain evidence="2 4">LMG 26155</strain>
    </source>
</reference>
<feature type="domain" description="Endonuclease/exonuclease/phosphatase" evidence="1">
    <location>
        <begin position="39"/>
        <end position="291"/>
    </location>
</feature>
<dbReference type="PANTHER" id="PTHR14859:SF15">
    <property type="entry name" value="ENDONUCLEASE_EXONUCLEASE_PHOSPHATASE DOMAIN-CONTAINING PROTEIN"/>
    <property type="match status" value="1"/>
</dbReference>
<dbReference type="InterPro" id="IPR051916">
    <property type="entry name" value="GPI-anchor_lipid_remodeler"/>
</dbReference>
<proteinExistence type="predicted"/>
<dbReference type="EMBL" id="CP032097">
    <property type="protein sequence ID" value="AXX94243.1"/>
    <property type="molecule type" value="Genomic_DNA"/>
</dbReference>
<evidence type="ECO:0000313" key="5">
    <source>
        <dbReference type="Proteomes" id="UP000290588"/>
    </source>
</evidence>
<sequence>MKIRIGTFNLFQFAEPPFSWYTKKEKFIPVEWEEKTTWIKNQIEKMNCDIIGFQEVFSKNALKELLLEKGFKYFKTIDKAKVDKKNELIYVSTTVALASKFPIKSLKKVDVDFSSLKKHNVEGFFKFAREPIKATIILPNQKEINFYVCHLKSNRENEFEYIFTKADKLEDKLKKVEVALKNNYSLSLKQRLCEASSLYSNIKANKKPSILVCDLNDKEFSLTIDALTNKRYHEENLEKDDFLLLDAYSLHKIKVVNPHPEFKGVKRTPTSYFAGKGNVLDYIFVSKDFDKKNENAIGKVTSYEIFDEHLQKNQNGSLLSSDHAQVVCEIEIY</sequence>
<evidence type="ECO:0000259" key="1">
    <source>
        <dbReference type="Pfam" id="PF03372"/>
    </source>
</evidence>
<reference evidence="3 5" key="1">
    <citation type="submission" date="2017-09" db="EMBL/GenBank/DDBJ databases">
        <title>Genomics of the genus Arcobacter.</title>
        <authorList>
            <person name="Perez-Cataluna A."/>
            <person name="Figueras M.J."/>
            <person name="Salas-Masso N."/>
        </authorList>
    </citation>
    <scope>NUCLEOTIDE SEQUENCE [LARGE SCALE GENOMIC DNA]</scope>
    <source>
        <strain evidence="3 5">CECT 7837</strain>
    </source>
</reference>
<accession>A0A347U5W5</accession>
<protein>
    <submittedName>
        <fullName evidence="2 3">Endonuclease</fullName>
    </submittedName>
</protein>
<dbReference type="Pfam" id="PF03372">
    <property type="entry name" value="Exo_endo_phos"/>
    <property type="match status" value="1"/>
</dbReference>
<keyword evidence="3" id="KW-0255">Endonuclease</keyword>
<dbReference type="PANTHER" id="PTHR14859">
    <property type="entry name" value="CALCOFLUOR WHITE HYPERSENSITIVE PROTEIN PRECURSOR"/>
    <property type="match status" value="1"/>
</dbReference>
<dbReference type="OrthoDB" id="833328at2"/>
<evidence type="ECO:0000313" key="4">
    <source>
        <dbReference type="Proteomes" id="UP000262582"/>
    </source>
</evidence>
<dbReference type="Proteomes" id="UP000262582">
    <property type="component" value="Chromosome"/>
</dbReference>
<keyword evidence="4" id="KW-1185">Reference proteome</keyword>
<evidence type="ECO:0000313" key="3">
    <source>
        <dbReference type="EMBL" id="RXI32595.1"/>
    </source>
</evidence>
<dbReference type="Proteomes" id="UP000290588">
    <property type="component" value="Unassembled WGS sequence"/>
</dbReference>